<dbReference type="CDD" id="cd05153">
    <property type="entry name" value="HomoserineK_II"/>
    <property type="match status" value="1"/>
</dbReference>
<keyword evidence="12" id="KW-1185">Reference proteome</keyword>
<name>A0ABW8GM78_9PROT</name>
<accession>A0ABW8GM78</accession>
<dbReference type="PANTHER" id="PTHR21064:SF6">
    <property type="entry name" value="AMINOGLYCOSIDE PHOSPHOTRANSFERASE DOMAIN-CONTAINING PROTEIN"/>
    <property type="match status" value="1"/>
</dbReference>
<dbReference type="InterPro" id="IPR005280">
    <property type="entry name" value="Homoserine_kinase_II"/>
</dbReference>
<evidence type="ECO:0000256" key="7">
    <source>
        <dbReference type="ARBA" id="ARBA00038240"/>
    </source>
</evidence>
<dbReference type="EMBL" id="JBIWXY010000001">
    <property type="protein sequence ID" value="MFJ5446172.1"/>
    <property type="molecule type" value="Genomic_DNA"/>
</dbReference>
<dbReference type="Proteomes" id="UP001617669">
    <property type="component" value="Unassembled WGS sequence"/>
</dbReference>
<dbReference type="RefSeq" id="WP_400881301.1">
    <property type="nucleotide sequence ID" value="NZ_JBIWXY010000001.1"/>
</dbReference>
<keyword evidence="3 8" id="KW-0791">Threonine biosynthesis</keyword>
<organism evidence="11 12">
    <name type="scientific">Methylobacillus methanolivorans</name>
    <dbReference type="NCBI Taxonomy" id="1848927"/>
    <lineage>
        <taxon>Bacteria</taxon>
        <taxon>Pseudomonadati</taxon>
        <taxon>Pseudomonadota</taxon>
        <taxon>Betaproteobacteria</taxon>
        <taxon>Nitrosomonadales</taxon>
        <taxon>Methylophilaceae</taxon>
        <taxon>Methylobacillus</taxon>
    </lineage>
</organism>
<evidence type="ECO:0000256" key="9">
    <source>
        <dbReference type="NCBIfam" id="TIGR00938"/>
    </source>
</evidence>
<evidence type="ECO:0000256" key="3">
    <source>
        <dbReference type="ARBA" id="ARBA00022697"/>
    </source>
</evidence>
<keyword evidence="4 8" id="KW-0547">Nucleotide-binding</keyword>
<evidence type="ECO:0000256" key="8">
    <source>
        <dbReference type="HAMAP-Rule" id="MF_00301"/>
    </source>
</evidence>
<evidence type="ECO:0000256" key="2">
    <source>
        <dbReference type="ARBA" id="ARBA00022679"/>
    </source>
</evidence>
<dbReference type="HAMAP" id="MF_00301">
    <property type="entry name" value="Homoser_kinase_2"/>
    <property type="match status" value="1"/>
</dbReference>
<keyword evidence="1 8" id="KW-0028">Amino-acid biosynthesis</keyword>
<evidence type="ECO:0000256" key="4">
    <source>
        <dbReference type="ARBA" id="ARBA00022741"/>
    </source>
</evidence>
<keyword evidence="2 8" id="KW-0808">Transferase</keyword>
<evidence type="ECO:0000259" key="10">
    <source>
        <dbReference type="Pfam" id="PF01636"/>
    </source>
</evidence>
<dbReference type="SUPFAM" id="SSF56112">
    <property type="entry name" value="Protein kinase-like (PK-like)"/>
    <property type="match status" value="1"/>
</dbReference>
<dbReference type="NCBIfam" id="NF003558">
    <property type="entry name" value="PRK05231.1"/>
    <property type="match status" value="1"/>
</dbReference>
<comment type="similarity">
    <text evidence="7 8">Belongs to the pseudomonas-type ThrB family.</text>
</comment>
<gene>
    <name evidence="8 11" type="primary">thrB</name>
    <name evidence="11" type="ORF">ACIKP9_08020</name>
</gene>
<sequence length="317" mass="35115">MSVFTTVSFEQMQQWLKGYALGELLDLQGIASGITNTNYFVTTTSGRYVLTLFEEHSAEELPNFLNLMTHLAERGIPCPHPVKDKTGAALGELNGKPAALVSCLAGKSLETATPQHCAEIGTVLARMHVAGASFKADMSNLRCQRWRVATAAKVAPFLQAENRQMLDAQLAFEQAFDTSALPRGVIHADLFRDNVLMDGDKVGGVIDFYYACQDVLLYDIAIAVNDWCVNPDGSLDAVRVQALLNAYHAERPLGADEHQAWPGMLRVAAMRFWLSRLNDLHFPQAGELTHAKDPAYFEHILRNSIEKREQLLGNWVN</sequence>
<dbReference type="EC" id="2.7.1.39" evidence="8 9"/>
<comment type="catalytic activity">
    <reaction evidence="8">
        <text>L-homoserine + ATP = O-phospho-L-homoserine + ADP + H(+)</text>
        <dbReference type="Rhea" id="RHEA:13985"/>
        <dbReference type="ChEBI" id="CHEBI:15378"/>
        <dbReference type="ChEBI" id="CHEBI:30616"/>
        <dbReference type="ChEBI" id="CHEBI:57476"/>
        <dbReference type="ChEBI" id="CHEBI:57590"/>
        <dbReference type="ChEBI" id="CHEBI:456216"/>
        <dbReference type="EC" id="2.7.1.39"/>
    </reaction>
</comment>
<evidence type="ECO:0000256" key="5">
    <source>
        <dbReference type="ARBA" id="ARBA00022777"/>
    </source>
</evidence>
<evidence type="ECO:0000256" key="1">
    <source>
        <dbReference type="ARBA" id="ARBA00022605"/>
    </source>
</evidence>
<dbReference type="Pfam" id="PF01636">
    <property type="entry name" value="APH"/>
    <property type="match status" value="1"/>
</dbReference>
<dbReference type="GO" id="GO:0004413">
    <property type="term" value="F:homoserine kinase activity"/>
    <property type="evidence" value="ECO:0007669"/>
    <property type="project" value="UniProtKB-EC"/>
</dbReference>
<dbReference type="NCBIfam" id="TIGR00938">
    <property type="entry name" value="thrB_alt"/>
    <property type="match status" value="1"/>
</dbReference>
<proteinExistence type="inferred from homology"/>
<dbReference type="InterPro" id="IPR011009">
    <property type="entry name" value="Kinase-like_dom_sf"/>
</dbReference>
<comment type="caution">
    <text evidence="11">The sequence shown here is derived from an EMBL/GenBank/DDBJ whole genome shotgun (WGS) entry which is preliminary data.</text>
</comment>
<evidence type="ECO:0000256" key="6">
    <source>
        <dbReference type="ARBA" id="ARBA00022840"/>
    </source>
</evidence>
<comment type="pathway">
    <text evidence="8">Amino-acid biosynthesis; L-threonine biosynthesis; L-threonine from L-aspartate: step 4/5.</text>
</comment>
<protein>
    <recommendedName>
        <fullName evidence="8 9">Homoserine kinase</fullName>
        <shortName evidence="8">HK</shortName>
        <shortName evidence="8">HSK</shortName>
        <ecNumber evidence="8 9">2.7.1.39</ecNumber>
    </recommendedName>
</protein>
<keyword evidence="6 8" id="KW-0067">ATP-binding</keyword>
<dbReference type="Gene3D" id="3.90.1200.10">
    <property type="match status" value="1"/>
</dbReference>
<keyword evidence="5 8" id="KW-0418">Kinase</keyword>
<dbReference type="InterPro" id="IPR050249">
    <property type="entry name" value="Pseudomonas-type_ThrB"/>
</dbReference>
<dbReference type="Gene3D" id="3.30.200.20">
    <property type="entry name" value="Phosphorylase Kinase, domain 1"/>
    <property type="match status" value="1"/>
</dbReference>
<evidence type="ECO:0000313" key="12">
    <source>
        <dbReference type="Proteomes" id="UP001617669"/>
    </source>
</evidence>
<dbReference type="PANTHER" id="PTHR21064">
    <property type="entry name" value="AMINOGLYCOSIDE PHOSPHOTRANSFERASE DOMAIN-CONTAINING PROTEIN-RELATED"/>
    <property type="match status" value="1"/>
</dbReference>
<evidence type="ECO:0000313" key="11">
    <source>
        <dbReference type="EMBL" id="MFJ5446172.1"/>
    </source>
</evidence>
<dbReference type="InterPro" id="IPR002575">
    <property type="entry name" value="Aminoglycoside_PTrfase"/>
</dbReference>
<feature type="domain" description="Aminoglycoside phosphotransferase" evidence="10">
    <location>
        <begin position="27"/>
        <end position="253"/>
    </location>
</feature>
<reference evidence="11 12" key="1">
    <citation type="submission" date="2024-11" db="EMBL/GenBank/DDBJ databases">
        <authorList>
            <person name="Kaparullina E.N."/>
            <person name="Delegan Y.A."/>
            <person name="Doronina N.V."/>
        </authorList>
    </citation>
    <scope>NUCLEOTIDE SEQUENCE [LARGE SCALE GENOMIC DNA]</scope>
    <source>
        <strain evidence="11 12">7sh_L</strain>
    </source>
</reference>